<keyword evidence="3" id="KW-1185">Reference proteome</keyword>
<proteinExistence type="predicted"/>
<accession>A0ABY0VSM1</accession>
<gene>
    <name evidence="2" type="ORF">SAMN04489801_4044</name>
</gene>
<feature type="region of interest" description="Disordered" evidence="1">
    <location>
        <begin position="1"/>
        <end position="21"/>
    </location>
</feature>
<evidence type="ECO:0000313" key="2">
    <source>
        <dbReference type="EMBL" id="SDU52984.1"/>
    </source>
</evidence>
<dbReference type="Pfam" id="PF17164">
    <property type="entry name" value="DUF5122"/>
    <property type="match status" value="4"/>
</dbReference>
<dbReference type="InterPro" id="IPR013431">
    <property type="entry name" value="Delta_60_rpt"/>
</dbReference>
<dbReference type="NCBIfam" id="TIGR02608">
    <property type="entry name" value="delta_60_rpt"/>
    <property type="match status" value="5"/>
</dbReference>
<name>A0ABY0VSM1_9PSED</name>
<organism evidence="2 3">
    <name type="scientific">Pseudomonas mandelii</name>
    <dbReference type="NCBI Taxonomy" id="75612"/>
    <lineage>
        <taxon>Bacteria</taxon>
        <taxon>Pseudomonadati</taxon>
        <taxon>Pseudomonadota</taxon>
        <taxon>Gammaproteobacteria</taxon>
        <taxon>Pseudomonadales</taxon>
        <taxon>Pseudomonadaceae</taxon>
        <taxon>Pseudomonas</taxon>
    </lineage>
</organism>
<dbReference type="SUPFAM" id="SSF63829">
    <property type="entry name" value="Calcium-dependent phosphotriesterase"/>
    <property type="match status" value="1"/>
</dbReference>
<reference evidence="2 3" key="1">
    <citation type="submission" date="2016-10" db="EMBL/GenBank/DDBJ databases">
        <authorList>
            <person name="Varghese N."/>
            <person name="Submissions S."/>
        </authorList>
    </citation>
    <scope>NUCLEOTIDE SEQUENCE [LARGE SCALE GENOMIC DNA]</scope>
    <source>
        <strain evidence="2 3">LMG 21607</strain>
    </source>
</reference>
<evidence type="ECO:0000256" key="1">
    <source>
        <dbReference type="SAM" id="MobiDB-lite"/>
    </source>
</evidence>
<protein>
    <submittedName>
        <fullName evidence="2">Delta-60 repeat domain-containing protein</fullName>
    </submittedName>
</protein>
<dbReference type="EMBL" id="LT629796">
    <property type="protein sequence ID" value="SDU52984.1"/>
    <property type="molecule type" value="Genomic_DNA"/>
</dbReference>
<sequence>MENSYAQPKKKSAAAPDEQWLDPSFGQAGVAYQFSAGSDPLQIVSRRPDEKLLLAGGVYWEGHQDFQLVQLLEDGSRDPDFADDGILKGGFKVGSRASLHGAQLYKDGKILVIGTHRDDIEYLAFARFLENGKPDYTFGDGGLVLNPYPTHLSNLAVSTRPHRSMTQPTSNTAIGPNGEIIMAGWMSIFRYDPDGKLDLSFNGSGSINVDFVIHAVGASADGAITVVGSSSVGFSPQNEGIVARFKADGTPDNSFGTSGITRIRIDEADTVFSGLLLREDGSTFVTGSLDRTPNDVWGNGRRGVLAAFNGNGWPNLVFNGGKAVVSELPSSAANAWSDIGGDPAHGIVVVGLSGARSRESTLIARYEATGKLDITFGDEGFLNTRFGKDYEFWKSVVVQPDQKIIASGDCRYFFDRATVARFLATREK</sequence>
<dbReference type="Gene3D" id="2.80.10.50">
    <property type="match status" value="3"/>
</dbReference>
<evidence type="ECO:0000313" key="3">
    <source>
        <dbReference type="Proteomes" id="UP000182476"/>
    </source>
</evidence>
<dbReference type="Proteomes" id="UP000182476">
    <property type="component" value="Chromosome I"/>
</dbReference>